<keyword evidence="5" id="KW-0677">Repeat</keyword>
<feature type="region of interest" description="Disordered" evidence="14">
    <location>
        <begin position="646"/>
        <end position="667"/>
    </location>
</feature>
<feature type="compositionally biased region" description="Polar residues" evidence="14">
    <location>
        <begin position="142"/>
        <end position="157"/>
    </location>
</feature>
<keyword evidence="7 13" id="KW-0863">Zinc-finger</keyword>
<evidence type="ECO:0000256" key="14">
    <source>
        <dbReference type="SAM" id="MobiDB-lite"/>
    </source>
</evidence>
<evidence type="ECO:0000256" key="2">
    <source>
        <dbReference type="ARBA" id="ARBA00004286"/>
    </source>
</evidence>
<feature type="compositionally biased region" description="Basic and acidic residues" evidence="14">
    <location>
        <begin position="360"/>
        <end position="373"/>
    </location>
</feature>
<dbReference type="STRING" id="1676925.ENSPKIP00000006458"/>
<dbReference type="InterPro" id="IPR017907">
    <property type="entry name" value="Znf_RING_CS"/>
</dbReference>
<feature type="region of interest" description="Disordered" evidence="14">
    <location>
        <begin position="1011"/>
        <end position="1031"/>
    </location>
</feature>
<dbReference type="Ensembl" id="ENSPKIT00000030484.1">
    <property type="protein sequence ID" value="ENSPKIP00000006458.1"/>
    <property type="gene ID" value="ENSPKIG00000022724.1"/>
</dbReference>
<organism evidence="17 18">
    <name type="scientific">Paramormyrops kingsleyae</name>
    <dbReference type="NCBI Taxonomy" id="1676925"/>
    <lineage>
        <taxon>Eukaryota</taxon>
        <taxon>Metazoa</taxon>
        <taxon>Chordata</taxon>
        <taxon>Craniata</taxon>
        <taxon>Vertebrata</taxon>
        <taxon>Euteleostomi</taxon>
        <taxon>Actinopterygii</taxon>
        <taxon>Neopterygii</taxon>
        <taxon>Teleostei</taxon>
        <taxon>Osteoglossocephala</taxon>
        <taxon>Osteoglossomorpha</taxon>
        <taxon>Osteoglossiformes</taxon>
        <taxon>Mormyridae</taxon>
        <taxon>Paramormyrops</taxon>
    </lineage>
</organism>
<dbReference type="Proteomes" id="UP000261540">
    <property type="component" value="Unplaced"/>
</dbReference>
<dbReference type="GO" id="GO:0005694">
    <property type="term" value="C:chromosome"/>
    <property type="evidence" value="ECO:0007669"/>
    <property type="project" value="UniProtKB-SubCell"/>
</dbReference>
<dbReference type="OrthoDB" id="6105938at2759"/>
<dbReference type="GO" id="GO:0070531">
    <property type="term" value="C:BRCA1-A complex"/>
    <property type="evidence" value="ECO:0007669"/>
    <property type="project" value="TreeGrafter"/>
</dbReference>
<dbReference type="InterPro" id="IPR001841">
    <property type="entry name" value="Znf_RING"/>
</dbReference>
<evidence type="ECO:0000313" key="18">
    <source>
        <dbReference type="Proteomes" id="UP000261540"/>
    </source>
</evidence>
<keyword evidence="4" id="KW-0479">Metal-binding</keyword>
<proteinExistence type="predicted"/>
<dbReference type="SUPFAM" id="SSF52113">
    <property type="entry name" value="BRCT domain"/>
    <property type="match status" value="2"/>
</dbReference>
<evidence type="ECO:0000259" key="16">
    <source>
        <dbReference type="PROSITE" id="PS50172"/>
    </source>
</evidence>
<evidence type="ECO:0000256" key="9">
    <source>
        <dbReference type="ARBA" id="ARBA00023204"/>
    </source>
</evidence>
<keyword evidence="18" id="KW-1185">Reference proteome</keyword>
<keyword evidence="9" id="KW-0234">DNA repair</keyword>
<feature type="region of interest" description="Disordered" evidence="14">
    <location>
        <begin position="841"/>
        <end position="892"/>
    </location>
</feature>
<evidence type="ECO:0000256" key="1">
    <source>
        <dbReference type="ARBA" id="ARBA00004123"/>
    </source>
</evidence>
<feature type="region of interest" description="Disordered" evidence="14">
    <location>
        <begin position="423"/>
        <end position="454"/>
    </location>
</feature>
<accession>A0A3B3QK15</accession>
<dbReference type="PROSITE" id="PS50172">
    <property type="entry name" value="BRCT"/>
    <property type="match status" value="2"/>
</dbReference>
<dbReference type="Gene3D" id="3.40.50.10190">
    <property type="entry name" value="BRCT domain"/>
    <property type="match status" value="2"/>
</dbReference>
<evidence type="ECO:0000256" key="5">
    <source>
        <dbReference type="ARBA" id="ARBA00022737"/>
    </source>
</evidence>
<dbReference type="GO" id="GO:0004842">
    <property type="term" value="F:ubiquitin-protein transferase activity"/>
    <property type="evidence" value="ECO:0007669"/>
    <property type="project" value="TreeGrafter"/>
</dbReference>
<feature type="region of interest" description="Disordered" evidence="14">
    <location>
        <begin position="336"/>
        <end position="380"/>
    </location>
</feature>
<keyword evidence="8" id="KW-0862">Zinc</keyword>
<dbReference type="InterPro" id="IPR031099">
    <property type="entry name" value="BRCA1-associated"/>
</dbReference>
<feature type="compositionally biased region" description="Basic and acidic residues" evidence="14">
    <location>
        <begin position="279"/>
        <end position="290"/>
    </location>
</feature>
<feature type="compositionally biased region" description="Basic and acidic residues" evidence="14">
    <location>
        <begin position="197"/>
        <end position="206"/>
    </location>
</feature>
<dbReference type="InterPro" id="IPR018957">
    <property type="entry name" value="Znf_C3HC4_RING-type"/>
</dbReference>
<protein>
    <recommendedName>
        <fullName evidence="12">RING-type E3 ubiquitin transferase BRCA1</fullName>
    </recommendedName>
</protein>
<feature type="domain" description="BRCT" evidence="16">
    <location>
        <begin position="1344"/>
        <end position="1439"/>
    </location>
</feature>
<evidence type="ECO:0000256" key="8">
    <source>
        <dbReference type="ARBA" id="ARBA00022833"/>
    </source>
</evidence>
<dbReference type="InterPro" id="IPR013083">
    <property type="entry name" value="Znf_RING/FYVE/PHD"/>
</dbReference>
<keyword evidence="3" id="KW-0158">Chromosome</keyword>
<keyword evidence="10" id="KW-0539">Nucleus</keyword>
<evidence type="ECO:0000256" key="4">
    <source>
        <dbReference type="ARBA" id="ARBA00022723"/>
    </source>
</evidence>
<evidence type="ECO:0000313" key="17">
    <source>
        <dbReference type="Ensembl" id="ENSPKIP00000006458.1"/>
    </source>
</evidence>
<feature type="region of interest" description="Disordered" evidence="14">
    <location>
        <begin position="1198"/>
        <end position="1232"/>
    </location>
</feature>
<reference evidence="17" key="1">
    <citation type="submission" date="2025-08" db="UniProtKB">
        <authorList>
            <consortium name="Ensembl"/>
        </authorList>
    </citation>
    <scope>IDENTIFICATION</scope>
</reference>
<feature type="region of interest" description="Disordered" evidence="14">
    <location>
        <begin position="126"/>
        <end position="158"/>
    </location>
</feature>
<evidence type="ECO:0000256" key="12">
    <source>
        <dbReference type="ARBA" id="ARBA00031556"/>
    </source>
</evidence>
<dbReference type="GO" id="GO:0008270">
    <property type="term" value="F:zinc ion binding"/>
    <property type="evidence" value="ECO:0007669"/>
    <property type="project" value="UniProtKB-KW"/>
</dbReference>
<dbReference type="InterPro" id="IPR036420">
    <property type="entry name" value="BRCT_dom_sf"/>
</dbReference>
<evidence type="ECO:0000256" key="10">
    <source>
        <dbReference type="ARBA" id="ARBA00023242"/>
    </source>
</evidence>
<dbReference type="Gene3D" id="3.30.40.10">
    <property type="entry name" value="Zinc/RING finger domain, C3HC4 (zinc finger)"/>
    <property type="match status" value="1"/>
</dbReference>
<feature type="domain" description="RING-type" evidence="15">
    <location>
        <begin position="26"/>
        <end position="68"/>
    </location>
</feature>
<dbReference type="GO" id="GO:0043009">
    <property type="term" value="P:chordate embryonic development"/>
    <property type="evidence" value="ECO:0007669"/>
    <property type="project" value="TreeGrafter"/>
</dbReference>
<dbReference type="GeneTree" id="ENSGT00440000034289"/>
<dbReference type="SMART" id="SM00184">
    <property type="entry name" value="RING"/>
    <property type="match status" value="1"/>
</dbReference>
<feature type="compositionally biased region" description="Polar residues" evidence="14">
    <location>
        <begin position="1220"/>
        <end position="1232"/>
    </location>
</feature>
<dbReference type="GO" id="GO:0007095">
    <property type="term" value="P:mitotic G2 DNA damage checkpoint signaling"/>
    <property type="evidence" value="ECO:0007669"/>
    <property type="project" value="TreeGrafter"/>
</dbReference>
<dbReference type="InterPro" id="IPR001357">
    <property type="entry name" value="BRCT_dom"/>
</dbReference>
<evidence type="ECO:0000256" key="6">
    <source>
        <dbReference type="ARBA" id="ARBA00022763"/>
    </source>
</evidence>
<feature type="region of interest" description="Disordered" evidence="14">
    <location>
        <begin position="251"/>
        <end position="290"/>
    </location>
</feature>
<dbReference type="PANTHER" id="PTHR13763">
    <property type="entry name" value="BREAST CANCER TYPE 1 SUSCEPTIBILITY PROTEIN BRCA1"/>
    <property type="match status" value="1"/>
</dbReference>
<feature type="region of interest" description="Disordered" evidence="14">
    <location>
        <begin position="1097"/>
        <end position="1183"/>
    </location>
</feature>
<dbReference type="SMART" id="SM00292">
    <property type="entry name" value="BRCT"/>
    <property type="match status" value="2"/>
</dbReference>
<dbReference type="Pfam" id="PF00097">
    <property type="entry name" value="zf-C3HC4"/>
    <property type="match status" value="1"/>
</dbReference>
<dbReference type="SUPFAM" id="SSF57850">
    <property type="entry name" value="RING/U-box"/>
    <property type="match status" value="1"/>
</dbReference>
<feature type="region of interest" description="Disordered" evidence="14">
    <location>
        <begin position="189"/>
        <end position="226"/>
    </location>
</feature>
<evidence type="ECO:0000256" key="11">
    <source>
        <dbReference type="ARBA" id="ARBA00023306"/>
    </source>
</evidence>
<evidence type="ECO:0000256" key="7">
    <source>
        <dbReference type="ARBA" id="ARBA00022771"/>
    </source>
</evidence>
<evidence type="ECO:0000256" key="3">
    <source>
        <dbReference type="ARBA" id="ARBA00022454"/>
    </source>
</evidence>
<dbReference type="CDD" id="cd16498">
    <property type="entry name" value="RING-HC_BRCA1"/>
    <property type="match status" value="1"/>
</dbReference>
<dbReference type="KEGG" id="pki:111856111"/>
<evidence type="ECO:0000259" key="15">
    <source>
        <dbReference type="PROSITE" id="PS50089"/>
    </source>
</evidence>
<sequence length="1439" mass="155924">MDKVMEEPKIEEVRRSIYIIWENLQCPICLDLMSSPVSTKCDHQFCRFCIMRLLDNGKTREASCPVCKAKVTKRSLQESPGFKRLVEGLKGLVQAFEEDTCVGYNSKVSQKLENYGAVERRCKEVQLQEGNTSDSRPEKSTADNSQSKGSEDITTPSAEVKEGFARLMDLKDSCAVTSDREDLESAVADFQCTSGGEADKNSRKDAGEEDAISESRETPPSDPAAILDKRQKKSLEKVSEWLLNISPSAAGKGGLDPSCSSQHDSEDCLSDGNTSSSTVEKDKDEDEIRKPERSGYSLCLEEKVFGVVYKRGRKSVRPQVNRCLESLEAIEVSHLRPSSSIKTPTKAAKKRSSSKLSPDFIKRPHIEREDANSGKRKSGAEVCEMGEINGKVTKGCESSEEKEELKVSSVFEVPLRNTTRTNKTKMQGVSQEAGSKLVQTDEVEGDATEKNASSDKMCLTNKKRKTLARKRLSKRAKALDLVTVEIDDPDPVLKPTEGIPLAADVQIDSYSSSEDQRTPGLRLFRRSERLKLFTEEVQGNGKKALAKSSTKNAICDSENGQGKNIAAPDIVEKVLNPLTMEVQKTVVRNGCVAFVDLSGIEMDELSVGKDMGQCEQKPCHTETDHPMANSAVEGLQVTLACSPVTTDHPVSPRKHGSDAVVPLSPGNLTNELTDAEFKQDRIDSELDTEQLLKTFKTTKRRSFCIGSPSNKCLNRGSFNSEKLPQGEVPNPEVKQSKDKVLTTPELVCVADSAELVQLDAETFSLGLENHSASTDSSNPTVHKVLSPKSSRVGCLRKSDALLNISASKHKDSAEQLRLNAWENNHSCSVCGSSGTVESNGVKFPVGKQKNQSSAVSSEEVGPASEEEPQNPSGRITEEPHPGLQSTNPAVPSGSADIAACNLKVDTVSPVWAVNNLSTSSMTPDDLLPPNIVVLASIRSAASSRSEDLPLQLCSQINLLKRRRPQKLESSESEDSGEDDQLPSLAKLLGHATSHSEDLPLLDLECPKKRSSGEASLSEVPGRCQSPCSGPEGVTASQVSVDLFGTPEECEGAAGAHGFSGDSQFSTEIIGTQQKLAMQEKLCQLQRMMVLVTEALHQKEGGGKPGPPPLSPSAVSAGVRPCPTSPSDGRRRASISRPQTPPPGQALVSPTQKRTLNPVCALPGSGASEVPQDEGNIAEEGDGDDITTATLEWTGGRAQHRATGVEPGPRGETCLPPPQPRSHTPRQPTQSRASCGKMVLVASGLSTTELSVVKKFARKMGGSVCAEVTPETTHIIIKTDAKLVCERTLKYFLGIAGRKWVVSFHWVTQSFKRGSLLPEALFEVRGDTANGAEHRGPMRARTTDEQKLLMRGCEISFQGSFTNMTTGQMEWMVQLCGATVVKDPSLFTAECKSNLRLVVVPGDSQTDYKAVQQRAMVVSRPWLLDSVATYTLQNPDDYTV</sequence>
<comment type="subcellular location">
    <subcellularLocation>
        <location evidence="2">Chromosome</location>
    </subcellularLocation>
    <subcellularLocation>
        <location evidence="1">Nucleus</location>
    </subcellularLocation>
</comment>
<feature type="domain" description="BRCT" evidence="16">
    <location>
        <begin position="1235"/>
        <end position="1323"/>
    </location>
</feature>
<keyword evidence="11" id="KW-0131">Cell cycle</keyword>
<evidence type="ECO:0000256" key="13">
    <source>
        <dbReference type="PROSITE-ProRule" id="PRU00175"/>
    </source>
</evidence>
<dbReference type="Pfam" id="PF00533">
    <property type="entry name" value="BRCT"/>
    <property type="match status" value="1"/>
</dbReference>
<dbReference type="GO" id="GO:0031436">
    <property type="term" value="C:BRCA1-BARD1 complex"/>
    <property type="evidence" value="ECO:0007669"/>
    <property type="project" value="TreeGrafter"/>
</dbReference>
<feature type="compositionally biased region" description="Polar residues" evidence="14">
    <location>
        <begin position="423"/>
        <end position="433"/>
    </location>
</feature>
<keyword evidence="6" id="KW-0227">DNA damage</keyword>
<dbReference type="PANTHER" id="PTHR13763:SF0">
    <property type="entry name" value="BREAST CANCER TYPE 1 SUSCEPTIBILITY PROTEIN"/>
    <property type="match status" value="1"/>
</dbReference>
<dbReference type="PROSITE" id="PS00518">
    <property type="entry name" value="ZF_RING_1"/>
    <property type="match status" value="1"/>
</dbReference>
<dbReference type="PIRSF" id="PIRSF001734">
    <property type="entry name" value="BRCA1"/>
    <property type="match status" value="1"/>
</dbReference>
<dbReference type="GO" id="GO:0045944">
    <property type="term" value="P:positive regulation of transcription by RNA polymerase II"/>
    <property type="evidence" value="ECO:0007669"/>
    <property type="project" value="TreeGrafter"/>
</dbReference>
<name>A0A3B3QK15_9TELE</name>
<reference evidence="17" key="2">
    <citation type="submission" date="2025-09" db="UniProtKB">
        <authorList>
            <consortium name="Ensembl"/>
        </authorList>
    </citation>
    <scope>IDENTIFICATION</scope>
</reference>
<dbReference type="GO" id="GO:0000724">
    <property type="term" value="P:double-strand break repair via homologous recombination"/>
    <property type="evidence" value="ECO:0007669"/>
    <property type="project" value="TreeGrafter"/>
</dbReference>
<dbReference type="FunFam" id="3.40.50.10190:FF:000006">
    <property type="entry name" value="Breast cancer type 1 susceptibility protein homolog"/>
    <property type="match status" value="1"/>
</dbReference>
<dbReference type="PROSITE" id="PS50089">
    <property type="entry name" value="ZF_RING_2"/>
    <property type="match status" value="1"/>
</dbReference>